<gene>
    <name evidence="5" type="ORF">FWK35_00022924</name>
</gene>
<name>A0A6G0XL77_APHCR</name>
<dbReference type="OrthoDB" id="6643425at2759"/>
<keyword evidence="2" id="KW-0863">Zinc-finger</keyword>
<evidence type="ECO:0000256" key="2">
    <source>
        <dbReference type="ARBA" id="ARBA00022771"/>
    </source>
</evidence>
<feature type="domain" description="FLYWCH-type" evidence="4">
    <location>
        <begin position="8"/>
        <end position="64"/>
    </location>
</feature>
<accession>A0A6G0XL77</accession>
<evidence type="ECO:0000313" key="5">
    <source>
        <dbReference type="EMBL" id="KAF0740960.1"/>
    </source>
</evidence>
<evidence type="ECO:0000259" key="4">
    <source>
        <dbReference type="Pfam" id="PF04500"/>
    </source>
</evidence>
<dbReference type="Pfam" id="PF04500">
    <property type="entry name" value="FLYWCH"/>
    <property type="match status" value="1"/>
</dbReference>
<dbReference type="Proteomes" id="UP000478052">
    <property type="component" value="Unassembled WGS sequence"/>
</dbReference>
<evidence type="ECO:0000256" key="3">
    <source>
        <dbReference type="ARBA" id="ARBA00022833"/>
    </source>
</evidence>
<comment type="caution">
    <text evidence="5">The sequence shown here is derived from an EMBL/GenBank/DDBJ whole genome shotgun (WGS) entry which is preliminary data.</text>
</comment>
<organism evidence="5 6">
    <name type="scientific">Aphis craccivora</name>
    <name type="common">Cowpea aphid</name>
    <dbReference type="NCBI Taxonomy" id="307492"/>
    <lineage>
        <taxon>Eukaryota</taxon>
        <taxon>Metazoa</taxon>
        <taxon>Ecdysozoa</taxon>
        <taxon>Arthropoda</taxon>
        <taxon>Hexapoda</taxon>
        <taxon>Insecta</taxon>
        <taxon>Pterygota</taxon>
        <taxon>Neoptera</taxon>
        <taxon>Paraneoptera</taxon>
        <taxon>Hemiptera</taxon>
        <taxon>Sternorrhyncha</taxon>
        <taxon>Aphidomorpha</taxon>
        <taxon>Aphidoidea</taxon>
        <taxon>Aphididae</taxon>
        <taxon>Aphidini</taxon>
        <taxon>Aphis</taxon>
        <taxon>Aphis</taxon>
    </lineage>
</organism>
<protein>
    <submittedName>
        <fullName evidence="5">FLYWCH-type domain-containing protein</fullName>
    </submittedName>
</protein>
<dbReference type="InterPro" id="IPR007588">
    <property type="entry name" value="Znf_FLYWCH"/>
</dbReference>
<keyword evidence="3" id="KW-0862">Zinc</keyword>
<proteinExistence type="predicted"/>
<dbReference type="GO" id="GO:0008270">
    <property type="term" value="F:zinc ion binding"/>
    <property type="evidence" value="ECO:0007669"/>
    <property type="project" value="UniProtKB-KW"/>
</dbReference>
<reference evidence="5 6" key="1">
    <citation type="submission" date="2019-08" db="EMBL/GenBank/DDBJ databases">
        <title>Whole genome of Aphis craccivora.</title>
        <authorList>
            <person name="Voronova N.V."/>
            <person name="Shulinski R.S."/>
            <person name="Bandarenka Y.V."/>
            <person name="Zhorov D.G."/>
            <person name="Warner D."/>
        </authorList>
    </citation>
    <scope>NUCLEOTIDE SEQUENCE [LARGE SCALE GENOMIC DNA]</scope>
    <source>
        <strain evidence="5">180601</strain>
        <tissue evidence="5">Whole Body</tissue>
    </source>
</reference>
<keyword evidence="6" id="KW-1185">Reference proteome</keyword>
<evidence type="ECO:0000313" key="6">
    <source>
        <dbReference type="Proteomes" id="UP000478052"/>
    </source>
</evidence>
<evidence type="ECO:0000256" key="1">
    <source>
        <dbReference type="ARBA" id="ARBA00022723"/>
    </source>
</evidence>
<keyword evidence="1" id="KW-0479">Metal-binding</keyword>
<dbReference type="AlphaFoldDB" id="A0A6G0XL77"/>
<sequence length="65" mass="7441">MSNIVKVTEKGTKIIVGGYSYTLQHTLIKTKRWKCSNKTKNNCPGTLSTSWELTNHVLQIEHNHE</sequence>
<dbReference type="Gene3D" id="2.20.25.240">
    <property type="match status" value="1"/>
</dbReference>
<dbReference type="EMBL" id="VUJU01007751">
    <property type="protein sequence ID" value="KAF0740960.1"/>
    <property type="molecule type" value="Genomic_DNA"/>
</dbReference>